<dbReference type="InterPro" id="IPR010699">
    <property type="entry name" value="DUF1275"/>
</dbReference>
<dbReference type="AlphaFoldDB" id="A0A4R8S5E4"/>
<accession>A0A4R8S5E4</accession>
<dbReference type="PANTHER" id="PTHR37314:SF4">
    <property type="entry name" value="UPF0700 TRANSMEMBRANE PROTEIN YOAK"/>
    <property type="match status" value="1"/>
</dbReference>
<feature type="compositionally biased region" description="Basic and acidic residues" evidence="1">
    <location>
        <begin position="15"/>
        <end position="28"/>
    </location>
</feature>
<evidence type="ECO:0000256" key="2">
    <source>
        <dbReference type="SAM" id="Phobius"/>
    </source>
</evidence>
<sequence>MNRKSGSGSVAVENRSQDDMELDNHDGDAAASPSADAVITREAAIGGEARLSWLLSGLAGMVGAVAFLHSAGYFVTFMTGNTERAVLTWFKVTDKQQVAGAGPIAAISMIGAFLFGVIVASYCRRKFWKNHPHGATVLTTFGLLAAAAVDFLQDRGFNANVDVHFTPILLLAFAIGALNTSFVKKGETAIPLSYVTGTVVKLGQGIERHLFGKGSVFEWVGYAMLYLSFILGAAIGGGIASLYSGSKVILTVGLICGATTLITFFHSDRKTILG</sequence>
<dbReference type="PANTHER" id="PTHR37314">
    <property type="entry name" value="SLR0142 PROTEIN"/>
    <property type="match status" value="1"/>
</dbReference>
<feature type="transmembrane region" description="Helical" evidence="2">
    <location>
        <begin position="164"/>
        <end position="183"/>
    </location>
</feature>
<feature type="transmembrane region" description="Helical" evidence="2">
    <location>
        <begin position="248"/>
        <end position="265"/>
    </location>
</feature>
<name>A0A4R8S5E4_9MYCO</name>
<comment type="caution">
    <text evidence="3">The sequence shown here is derived from an EMBL/GenBank/DDBJ whole genome shotgun (WGS) entry which is preliminary data.</text>
</comment>
<keyword evidence="2" id="KW-0812">Transmembrane</keyword>
<organism evidence="3 4">
    <name type="scientific">Mycobacteroides salmoniphilum</name>
    <dbReference type="NCBI Taxonomy" id="404941"/>
    <lineage>
        <taxon>Bacteria</taxon>
        <taxon>Bacillati</taxon>
        <taxon>Actinomycetota</taxon>
        <taxon>Actinomycetes</taxon>
        <taxon>Mycobacteriales</taxon>
        <taxon>Mycobacteriaceae</taxon>
        <taxon>Mycobacteroides</taxon>
    </lineage>
</organism>
<evidence type="ECO:0000256" key="1">
    <source>
        <dbReference type="SAM" id="MobiDB-lite"/>
    </source>
</evidence>
<evidence type="ECO:0008006" key="5">
    <source>
        <dbReference type="Google" id="ProtNLM"/>
    </source>
</evidence>
<feature type="transmembrane region" description="Helical" evidence="2">
    <location>
        <begin position="135"/>
        <end position="152"/>
    </location>
</feature>
<feature type="region of interest" description="Disordered" evidence="1">
    <location>
        <begin position="1"/>
        <end position="35"/>
    </location>
</feature>
<evidence type="ECO:0000313" key="4">
    <source>
        <dbReference type="Proteomes" id="UP000295117"/>
    </source>
</evidence>
<protein>
    <recommendedName>
        <fullName evidence="5">DUF1275 domain-containing protein</fullName>
    </recommendedName>
</protein>
<feature type="transmembrane region" description="Helical" evidence="2">
    <location>
        <begin position="98"/>
        <end position="123"/>
    </location>
</feature>
<reference evidence="3 4" key="1">
    <citation type="journal article" date="2019" name="Sci. Rep.">
        <title>Extended insight into the Mycobacterium chelonae-abscessus complex through whole genome sequencing of Mycobacterium salmoniphilum outbreak and Mycobacterium salmoniphilum-like strains.</title>
        <authorList>
            <person name="Behra P.R.K."/>
            <person name="Das S."/>
            <person name="Pettersson B.M.F."/>
            <person name="Shirreff L."/>
            <person name="DuCote T."/>
            <person name="Jacobsson K.G."/>
            <person name="Ennis D.G."/>
            <person name="Kirsebom L.A."/>
        </authorList>
    </citation>
    <scope>NUCLEOTIDE SEQUENCE [LARGE SCALE GENOMIC DNA]</scope>
    <source>
        <strain evidence="3 4">DE 4585</strain>
    </source>
</reference>
<feature type="transmembrane region" description="Helical" evidence="2">
    <location>
        <begin position="219"/>
        <end position="242"/>
    </location>
</feature>
<gene>
    <name evidence="3" type="ORF">DE4585_01448</name>
</gene>
<proteinExistence type="predicted"/>
<feature type="transmembrane region" description="Helical" evidence="2">
    <location>
        <begin position="51"/>
        <end position="78"/>
    </location>
</feature>
<dbReference type="Pfam" id="PF06912">
    <property type="entry name" value="DUF1275"/>
    <property type="match status" value="1"/>
</dbReference>
<evidence type="ECO:0000313" key="3">
    <source>
        <dbReference type="EMBL" id="TDZ86125.1"/>
    </source>
</evidence>
<keyword evidence="2" id="KW-0472">Membrane</keyword>
<keyword evidence="2" id="KW-1133">Transmembrane helix</keyword>
<dbReference type="Proteomes" id="UP000295117">
    <property type="component" value="Unassembled WGS sequence"/>
</dbReference>
<dbReference type="RefSeq" id="WP_134065333.1">
    <property type="nucleotide sequence ID" value="NZ_PECG01000007.1"/>
</dbReference>
<dbReference type="EMBL" id="PECH01000004">
    <property type="protein sequence ID" value="TDZ86125.1"/>
    <property type="molecule type" value="Genomic_DNA"/>
</dbReference>